<feature type="domain" description="Mut7-C RNAse" evidence="1">
    <location>
        <begin position="7"/>
        <end position="153"/>
    </location>
</feature>
<dbReference type="EMBL" id="DRYK01000056">
    <property type="protein sequence ID" value="HHP68027.1"/>
    <property type="molecule type" value="Genomic_DNA"/>
</dbReference>
<organism evidence="2">
    <name type="scientific">Thermogladius calderae</name>
    <dbReference type="NCBI Taxonomy" id="1200300"/>
    <lineage>
        <taxon>Archaea</taxon>
        <taxon>Thermoproteota</taxon>
        <taxon>Thermoprotei</taxon>
        <taxon>Desulfurococcales</taxon>
        <taxon>Desulfurococcaceae</taxon>
        <taxon>Thermogladius</taxon>
    </lineage>
</organism>
<dbReference type="PANTHER" id="PTHR39081:SF1">
    <property type="entry name" value="MUT7-C RNASE DOMAIN-CONTAINING PROTEIN"/>
    <property type="match status" value="1"/>
</dbReference>
<protein>
    <recommendedName>
        <fullName evidence="1">Mut7-C RNAse domain-containing protein</fullName>
    </recommendedName>
</protein>
<dbReference type="InterPro" id="IPR002782">
    <property type="entry name" value="Mut7-C_RNAse_dom"/>
</dbReference>
<dbReference type="AlphaFoldDB" id="A0A7J3XZA9"/>
<gene>
    <name evidence="2" type="ORF">ENM60_04490</name>
</gene>
<name>A0A7J3XZA9_9CREN</name>
<dbReference type="Pfam" id="PF01927">
    <property type="entry name" value="Mut7-C"/>
    <property type="match status" value="1"/>
</dbReference>
<evidence type="ECO:0000259" key="1">
    <source>
        <dbReference type="Pfam" id="PF01927"/>
    </source>
</evidence>
<dbReference type="InterPro" id="IPR029060">
    <property type="entry name" value="PIN-like_dom_sf"/>
</dbReference>
<reference evidence="2" key="1">
    <citation type="journal article" date="2020" name="mSystems">
        <title>Genome- and Community-Level Interaction Insights into Carbon Utilization and Element Cycling Functions of Hydrothermarchaeota in Hydrothermal Sediment.</title>
        <authorList>
            <person name="Zhou Z."/>
            <person name="Liu Y."/>
            <person name="Xu W."/>
            <person name="Pan J."/>
            <person name="Luo Z.H."/>
            <person name="Li M."/>
        </authorList>
    </citation>
    <scope>NUCLEOTIDE SEQUENCE [LARGE SCALE GENOMIC DNA]</scope>
    <source>
        <strain evidence="2">SpSt-110</strain>
    </source>
</reference>
<sequence>MKEDDNRFIVDTMLGSLARWLRILGYDTTYDRKIEDWQIIKIAKEEERVVVTRDRGLHSRALRSGLRSVYIDDPGDIPKSLALIALLTGIRLRVDFEKTRCPLCNGDLMKVSKDKVKDKVPARVYSLYNDFWVCSRCANVYWVGSHWRTIEETLKQAREKYRELAKVFKVRVSA</sequence>
<dbReference type="SUPFAM" id="SSF88723">
    <property type="entry name" value="PIN domain-like"/>
    <property type="match status" value="1"/>
</dbReference>
<evidence type="ECO:0000313" key="2">
    <source>
        <dbReference type="EMBL" id="HHP68027.1"/>
    </source>
</evidence>
<dbReference type="PANTHER" id="PTHR39081">
    <property type="entry name" value="MUT7-C DOMAIN-CONTAINING PROTEIN"/>
    <property type="match status" value="1"/>
</dbReference>
<accession>A0A7J3XZA9</accession>
<comment type="caution">
    <text evidence="2">The sequence shown here is derived from an EMBL/GenBank/DDBJ whole genome shotgun (WGS) entry which is preliminary data.</text>
</comment>
<proteinExistence type="predicted"/>